<dbReference type="AlphaFoldDB" id="A0A5M6DHF1"/>
<dbReference type="SUPFAM" id="SSF53187">
    <property type="entry name" value="Zn-dependent exopeptidases"/>
    <property type="match status" value="1"/>
</dbReference>
<evidence type="ECO:0000259" key="1">
    <source>
        <dbReference type="Pfam" id="PF04389"/>
    </source>
</evidence>
<reference evidence="2 3" key="1">
    <citation type="submission" date="2019-09" db="EMBL/GenBank/DDBJ databases">
        <title>Genome sequence and assembly of Adhaeribacter sp.</title>
        <authorList>
            <person name="Chhetri G."/>
        </authorList>
    </citation>
    <scope>NUCLEOTIDE SEQUENCE [LARGE SCALE GENOMIC DNA]</scope>
    <source>
        <strain evidence="2 3">DK36</strain>
    </source>
</reference>
<gene>
    <name evidence="2" type="ORF">F0145_12420</name>
</gene>
<keyword evidence="3" id="KW-1185">Reference proteome</keyword>
<evidence type="ECO:0000313" key="3">
    <source>
        <dbReference type="Proteomes" id="UP000323426"/>
    </source>
</evidence>
<name>A0A5M6DHF1_9BACT</name>
<organism evidence="2 3">
    <name type="scientific">Adhaeribacter rhizoryzae</name>
    <dbReference type="NCBI Taxonomy" id="2607907"/>
    <lineage>
        <taxon>Bacteria</taxon>
        <taxon>Pseudomonadati</taxon>
        <taxon>Bacteroidota</taxon>
        <taxon>Cytophagia</taxon>
        <taxon>Cytophagales</taxon>
        <taxon>Hymenobacteraceae</taxon>
        <taxon>Adhaeribacter</taxon>
    </lineage>
</organism>
<evidence type="ECO:0000313" key="2">
    <source>
        <dbReference type="EMBL" id="KAA5545816.1"/>
    </source>
</evidence>
<dbReference type="Gene3D" id="3.40.630.10">
    <property type="entry name" value="Zn peptidases"/>
    <property type="match status" value="1"/>
</dbReference>
<dbReference type="PANTHER" id="PTHR12147:SF26">
    <property type="entry name" value="PEPTIDASE M28 DOMAIN-CONTAINING PROTEIN"/>
    <property type="match status" value="1"/>
</dbReference>
<feature type="domain" description="Peptidase M28" evidence="1">
    <location>
        <begin position="68"/>
        <end position="283"/>
    </location>
</feature>
<proteinExistence type="predicted"/>
<dbReference type="GO" id="GO:0008235">
    <property type="term" value="F:metalloexopeptidase activity"/>
    <property type="evidence" value="ECO:0007669"/>
    <property type="project" value="InterPro"/>
</dbReference>
<accession>A0A5M6DHF1</accession>
<dbReference type="Pfam" id="PF04389">
    <property type="entry name" value="Peptidase_M28"/>
    <property type="match status" value="1"/>
</dbReference>
<dbReference type="PANTHER" id="PTHR12147">
    <property type="entry name" value="METALLOPEPTIDASE M28 FAMILY MEMBER"/>
    <property type="match status" value="1"/>
</dbReference>
<comment type="caution">
    <text evidence="2">The sequence shown here is derived from an EMBL/GenBank/DDBJ whole genome shotgun (WGS) entry which is preliminary data.</text>
</comment>
<sequence length="292" mass="32419">MTAKEPLPVNKDRLYADVEFLTSLKPARNAFNVASLNKSAAYIYQEFQKISTEVTYQNFKVGQQEYKNIICSLGPETGERIVVGAHYDVCGDQPGADDNASGVAGLLEIARLVNQQKPALKYRIDFVAFALEEPPYFKTDDMGSAVHAKSLAEAGVKLRGMVCLEMIGYYSEEKNSQRYPVAALKAIYPNKGNFISVVGNMGQGSLVKHLKKYMLAGSQIGVESLTAPASVPGVDFSDHLNYWRYNYPAVMITNTAFFRNPNYHLESDTIDTLNFDKMAEVVKGVYWAVVHL</sequence>
<dbReference type="Proteomes" id="UP000323426">
    <property type="component" value="Unassembled WGS sequence"/>
</dbReference>
<dbReference type="EMBL" id="VWSF01000008">
    <property type="protein sequence ID" value="KAA5545816.1"/>
    <property type="molecule type" value="Genomic_DNA"/>
</dbReference>
<dbReference type="InterPro" id="IPR007484">
    <property type="entry name" value="Peptidase_M28"/>
</dbReference>
<dbReference type="GO" id="GO:0006508">
    <property type="term" value="P:proteolysis"/>
    <property type="evidence" value="ECO:0007669"/>
    <property type="project" value="InterPro"/>
</dbReference>
<dbReference type="InterPro" id="IPR045175">
    <property type="entry name" value="M28_fam"/>
</dbReference>
<protein>
    <submittedName>
        <fullName evidence="2">M28 family peptidase</fullName>
    </submittedName>
</protein>